<feature type="transmembrane region" description="Helical" evidence="5">
    <location>
        <begin position="280"/>
        <end position="299"/>
    </location>
</feature>
<dbReference type="OrthoDB" id="5963239at2759"/>
<feature type="transmembrane region" description="Helical" evidence="5">
    <location>
        <begin position="112"/>
        <end position="130"/>
    </location>
</feature>
<evidence type="ECO:0000259" key="6">
    <source>
        <dbReference type="PROSITE" id="PS50262"/>
    </source>
</evidence>
<feature type="transmembrane region" description="Helical" evidence="5">
    <location>
        <begin position="65"/>
        <end position="83"/>
    </location>
</feature>
<accession>A0A914A433</accession>
<dbReference type="GeneID" id="119729879"/>
<keyword evidence="4 5" id="KW-0472">Membrane</keyword>
<evidence type="ECO:0000256" key="3">
    <source>
        <dbReference type="ARBA" id="ARBA00022989"/>
    </source>
</evidence>
<name>A0A914A433_PATMI</name>
<sequence length="334" mass="37646">MKIAIMIQPSSSISFDNDTGTDEPYGPGLIAVNSVITSLALIGNGLVITVMLARRRVFSSFTNRLILHQSVIDSIAAVLFFLHKVVKSPGLTVSDANTFLDQFVCRFLFPDILMWCVYVTSTYNLVIISLERFMATCYPLKHRKVISKGKLKFAVAATWVIGFVHGINLINLFEPHQGKCQLVSKTSGLALSQGMLNTLIRYTVPLIILIYAYTRILIRLHKKIVNPANIHQNFFRRAKENVLKTVLVAGIMFAICWFPIEYVYFRAILGHVPSMLVYRGVTALVSCNAAVNPVIYCFMYEHFRSQLKDVFRKRLRRNQVQNGQPIRLGILGAA</sequence>
<evidence type="ECO:0000256" key="2">
    <source>
        <dbReference type="ARBA" id="ARBA00022692"/>
    </source>
</evidence>
<keyword evidence="2 5" id="KW-0812">Transmembrane</keyword>
<dbReference type="PRINTS" id="PR00237">
    <property type="entry name" value="GPCRRHODOPSN"/>
</dbReference>
<dbReference type="GO" id="GO:0016020">
    <property type="term" value="C:membrane"/>
    <property type="evidence" value="ECO:0007669"/>
    <property type="project" value="UniProtKB-SubCell"/>
</dbReference>
<dbReference type="RefSeq" id="XP_038058598.1">
    <property type="nucleotide sequence ID" value="XM_038202670.1"/>
</dbReference>
<dbReference type="GO" id="GO:0004930">
    <property type="term" value="F:G protein-coupled receptor activity"/>
    <property type="evidence" value="ECO:0007669"/>
    <property type="project" value="InterPro"/>
</dbReference>
<dbReference type="AlphaFoldDB" id="A0A914A433"/>
<evidence type="ECO:0000313" key="7">
    <source>
        <dbReference type="EnsemblMetazoa" id="XP_038058598.1"/>
    </source>
</evidence>
<feature type="transmembrane region" description="Helical" evidence="5">
    <location>
        <begin position="151"/>
        <end position="173"/>
    </location>
</feature>
<dbReference type="EnsemblMetazoa" id="XM_038202670.1">
    <property type="protein sequence ID" value="XP_038058598.1"/>
    <property type="gene ID" value="LOC119729879"/>
</dbReference>
<dbReference type="InterPro" id="IPR017452">
    <property type="entry name" value="GPCR_Rhodpsn_7TM"/>
</dbReference>
<feature type="transmembrane region" description="Helical" evidence="5">
    <location>
        <begin position="241"/>
        <end position="260"/>
    </location>
</feature>
<dbReference type="Proteomes" id="UP000887568">
    <property type="component" value="Unplaced"/>
</dbReference>
<evidence type="ECO:0000256" key="4">
    <source>
        <dbReference type="ARBA" id="ARBA00023136"/>
    </source>
</evidence>
<dbReference type="PROSITE" id="PS50262">
    <property type="entry name" value="G_PROTEIN_RECEP_F1_2"/>
    <property type="match status" value="1"/>
</dbReference>
<feature type="transmembrane region" description="Helical" evidence="5">
    <location>
        <begin position="199"/>
        <end position="220"/>
    </location>
</feature>
<comment type="subcellular location">
    <subcellularLocation>
        <location evidence="1">Membrane</location>
    </subcellularLocation>
</comment>
<feature type="transmembrane region" description="Helical" evidence="5">
    <location>
        <begin position="30"/>
        <end position="53"/>
    </location>
</feature>
<evidence type="ECO:0000256" key="5">
    <source>
        <dbReference type="SAM" id="Phobius"/>
    </source>
</evidence>
<keyword evidence="8" id="KW-1185">Reference proteome</keyword>
<dbReference type="OMA" id="KIAIMIQ"/>
<evidence type="ECO:0000313" key="8">
    <source>
        <dbReference type="Proteomes" id="UP000887568"/>
    </source>
</evidence>
<proteinExistence type="predicted"/>
<dbReference type="Gene3D" id="1.20.1070.10">
    <property type="entry name" value="Rhodopsin 7-helix transmembrane proteins"/>
    <property type="match status" value="1"/>
</dbReference>
<organism evidence="7 8">
    <name type="scientific">Patiria miniata</name>
    <name type="common">Bat star</name>
    <name type="synonym">Asterina miniata</name>
    <dbReference type="NCBI Taxonomy" id="46514"/>
    <lineage>
        <taxon>Eukaryota</taxon>
        <taxon>Metazoa</taxon>
        <taxon>Echinodermata</taxon>
        <taxon>Eleutherozoa</taxon>
        <taxon>Asterozoa</taxon>
        <taxon>Asteroidea</taxon>
        <taxon>Valvatacea</taxon>
        <taxon>Valvatida</taxon>
        <taxon>Asterinidae</taxon>
        <taxon>Patiria</taxon>
    </lineage>
</organism>
<keyword evidence="3 5" id="KW-1133">Transmembrane helix</keyword>
<protein>
    <recommendedName>
        <fullName evidence="6">G-protein coupled receptors family 1 profile domain-containing protein</fullName>
    </recommendedName>
</protein>
<reference evidence="7" key="1">
    <citation type="submission" date="2022-11" db="UniProtKB">
        <authorList>
            <consortium name="EnsemblMetazoa"/>
        </authorList>
    </citation>
    <scope>IDENTIFICATION</scope>
</reference>
<dbReference type="Pfam" id="PF00001">
    <property type="entry name" value="7tm_1"/>
    <property type="match status" value="1"/>
</dbReference>
<feature type="domain" description="G-protein coupled receptors family 1 profile" evidence="6">
    <location>
        <begin position="43"/>
        <end position="296"/>
    </location>
</feature>
<dbReference type="PANTHER" id="PTHR45698">
    <property type="entry name" value="TRACE AMINE-ASSOCIATED RECEPTOR 19N-RELATED"/>
    <property type="match status" value="1"/>
</dbReference>
<dbReference type="PANTHER" id="PTHR45698:SF1">
    <property type="entry name" value="TRACE AMINE-ASSOCIATED RECEPTOR 13C-LIKE"/>
    <property type="match status" value="1"/>
</dbReference>
<dbReference type="InterPro" id="IPR000276">
    <property type="entry name" value="GPCR_Rhodpsn"/>
</dbReference>
<evidence type="ECO:0000256" key="1">
    <source>
        <dbReference type="ARBA" id="ARBA00004370"/>
    </source>
</evidence>
<dbReference type="CDD" id="cd00637">
    <property type="entry name" value="7tm_classA_rhodopsin-like"/>
    <property type="match status" value="1"/>
</dbReference>
<dbReference type="SUPFAM" id="SSF81321">
    <property type="entry name" value="Family A G protein-coupled receptor-like"/>
    <property type="match status" value="1"/>
</dbReference>